<proteinExistence type="predicted"/>
<dbReference type="EMBL" id="VMRY01000010">
    <property type="protein sequence ID" value="TVT58026.1"/>
    <property type="molecule type" value="Genomic_DNA"/>
</dbReference>
<feature type="compositionally biased region" description="Polar residues" evidence="1">
    <location>
        <begin position="70"/>
        <end position="86"/>
    </location>
</feature>
<sequence>MNHRADRNWLLALLTGLVSACSDSPPPAVDPIERQLEIQTEVMHQTREVIRYIDEEERLKQALLNPPEPEQNNALPRSAAQTPETE</sequence>
<feature type="region of interest" description="Disordered" evidence="1">
    <location>
        <begin position="62"/>
        <end position="86"/>
    </location>
</feature>
<name>A0A558DAM6_9GAMM</name>
<dbReference type="AlphaFoldDB" id="A0A558DAM6"/>
<dbReference type="PROSITE" id="PS51257">
    <property type="entry name" value="PROKAR_LIPOPROTEIN"/>
    <property type="match status" value="1"/>
</dbReference>
<dbReference type="Proteomes" id="UP000317355">
    <property type="component" value="Unassembled WGS sequence"/>
</dbReference>
<evidence type="ECO:0000256" key="1">
    <source>
        <dbReference type="SAM" id="MobiDB-lite"/>
    </source>
</evidence>
<gene>
    <name evidence="2" type="ORF">FHK82_04735</name>
</gene>
<organism evidence="2 3">
    <name type="scientific">Sedimenticola thiotaurini</name>
    <dbReference type="NCBI Taxonomy" id="1543721"/>
    <lineage>
        <taxon>Bacteria</taxon>
        <taxon>Pseudomonadati</taxon>
        <taxon>Pseudomonadota</taxon>
        <taxon>Gammaproteobacteria</taxon>
        <taxon>Chromatiales</taxon>
        <taxon>Sedimenticolaceae</taxon>
        <taxon>Sedimenticola</taxon>
    </lineage>
</organism>
<evidence type="ECO:0000313" key="3">
    <source>
        <dbReference type="Proteomes" id="UP000317355"/>
    </source>
</evidence>
<accession>A0A558DAM6</accession>
<protein>
    <submittedName>
        <fullName evidence="2">Uncharacterized protein</fullName>
    </submittedName>
</protein>
<comment type="caution">
    <text evidence="2">The sequence shown here is derived from an EMBL/GenBank/DDBJ whole genome shotgun (WGS) entry which is preliminary data.</text>
</comment>
<reference evidence="2 3" key="1">
    <citation type="submission" date="2019-07" db="EMBL/GenBank/DDBJ databases">
        <title>The pathways for chlorine oxyanion respiration interact through the shared metabolite chlorate.</title>
        <authorList>
            <person name="Barnum T.P."/>
            <person name="Cheng Y."/>
            <person name="Hill K.A."/>
            <person name="Lucas L.N."/>
            <person name="Carlson H.K."/>
            <person name="Coates J.D."/>
        </authorList>
    </citation>
    <scope>NUCLEOTIDE SEQUENCE [LARGE SCALE GENOMIC DNA]</scope>
    <source>
        <strain evidence="2">BK-3</strain>
    </source>
</reference>
<evidence type="ECO:0000313" key="2">
    <source>
        <dbReference type="EMBL" id="TVT58026.1"/>
    </source>
</evidence>